<gene>
    <name evidence="1" type="ORF">F2P56_034078</name>
</gene>
<reference evidence="1" key="2">
    <citation type="submission" date="2020-03" db="EMBL/GenBank/DDBJ databases">
        <title>Walnut 2.0.</title>
        <authorList>
            <person name="Marrano A."/>
            <person name="Britton M."/>
            <person name="Zimin A.V."/>
            <person name="Zaini P.A."/>
            <person name="Workman R."/>
            <person name="Puiu D."/>
            <person name="Bianco L."/>
            <person name="Allen B.J."/>
            <person name="Troggio M."/>
            <person name="Leslie C.A."/>
            <person name="Timp W."/>
            <person name="Dendekar A."/>
            <person name="Salzberg S.L."/>
            <person name="Neale D.B."/>
        </authorList>
    </citation>
    <scope>NUCLEOTIDE SEQUENCE</scope>
    <source>
        <tissue evidence="1">Leaves</tissue>
    </source>
</reference>
<proteinExistence type="predicted"/>
<sequence length="118" mass="13852">MKFLEAAWQKGNHLSQTSSADKYPVLRPLGFLDFDCDRTCWQNYSRRWSSKHVSRKTHLCPIYLYYLNSSIPDLQSTEALQRSLGESSSICIRVILAYVINPRKLHKKHNAMPLRFDY</sequence>
<dbReference type="AlphaFoldDB" id="A0A833U6M5"/>
<dbReference type="Gramene" id="Jr15_05500_p2">
    <property type="protein sequence ID" value="cds.Jr15_05500_p2"/>
    <property type="gene ID" value="Jr15_05500"/>
</dbReference>
<reference evidence="1" key="1">
    <citation type="submission" date="2015-10" db="EMBL/GenBank/DDBJ databases">
        <authorList>
            <person name="Martinez-Garcia P.J."/>
            <person name="Crepeau M.W."/>
            <person name="Puiu D."/>
            <person name="Gonzalez-Ibeas D."/>
            <person name="Whalen J."/>
            <person name="Stevens K."/>
            <person name="Paul R."/>
            <person name="Butterfield T."/>
            <person name="Britton M."/>
            <person name="Reagan R."/>
            <person name="Chakraborty S."/>
            <person name="Walawage S.L."/>
            <person name="Vasquez-Gross H.A."/>
            <person name="Cardeno C."/>
            <person name="Famula R."/>
            <person name="Pratt K."/>
            <person name="Kuruganti S."/>
            <person name="Aradhya M.K."/>
            <person name="Leslie C.A."/>
            <person name="Dandekar A.M."/>
            <person name="Salzberg S.L."/>
            <person name="Wegrzyn J.L."/>
            <person name="Langley C.H."/>
            <person name="Neale D.B."/>
        </authorList>
    </citation>
    <scope>NUCLEOTIDE SEQUENCE</scope>
    <source>
        <tissue evidence="1">Leaves</tissue>
    </source>
</reference>
<dbReference type="Proteomes" id="UP000619265">
    <property type="component" value="Unassembled WGS sequence"/>
</dbReference>
<feature type="non-terminal residue" evidence="1">
    <location>
        <position position="118"/>
    </location>
</feature>
<comment type="caution">
    <text evidence="1">The sequence shown here is derived from an EMBL/GenBank/DDBJ whole genome shotgun (WGS) entry which is preliminary data.</text>
</comment>
<name>A0A833U6M5_JUGRE</name>
<evidence type="ECO:0000313" key="2">
    <source>
        <dbReference type="Proteomes" id="UP000619265"/>
    </source>
</evidence>
<accession>A0A833U6M5</accession>
<evidence type="ECO:0000313" key="1">
    <source>
        <dbReference type="EMBL" id="KAF5444990.1"/>
    </source>
</evidence>
<protein>
    <submittedName>
        <fullName evidence="1">Uncharacterized protein</fullName>
    </submittedName>
</protein>
<organism evidence="1 2">
    <name type="scientific">Juglans regia</name>
    <name type="common">English walnut</name>
    <dbReference type="NCBI Taxonomy" id="51240"/>
    <lineage>
        <taxon>Eukaryota</taxon>
        <taxon>Viridiplantae</taxon>
        <taxon>Streptophyta</taxon>
        <taxon>Embryophyta</taxon>
        <taxon>Tracheophyta</taxon>
        <taxon>Spermatophyta</taxon>
        <taxon>Magnoliopsida</taxon>
        <taxon>eudicotyledons</taxon>
        <taxon>Gunneridae</taxon>
        <taxon>Pentapetalae</taxon>
        <taxon>rosids</taxon>
        <taxon>fabids</taxon>
        <taxon>Fagales</taxon>
        <taxon>Juglandaceae</taxon>
        <taxon>Juglans</taxon>
    </lineage>
</organism>
<dbReference type="EMBL" id="LIHL02000015">
    <property type="protein sequence ID" value="KAF5444990.1"/>
    <property type="molecule type" value="Genomic_DNA"/>
</dbReference>